<dbReference type="InterPro" id="IPR012312">
    <property type="entry name" value="Hemerythrin-like"/>
</dbReference>
<evidence type="ECO:0000313" key="3">
    <source>
        <dbReference type="Proteomes" id="UP000028045"/>
    </source>
</evidence>
<dbReference type="HOGENOM" id="CLU_066708_0_0_1"/>
<accession>A0A084AQW9</accession>
<dbReference type="Pfam" id="PF01814">
    <property type="entry name" value="Hemerythrin"/>
    <property type="match status" value="1"/>
</dbReference>
<reference evidence="2 3" key="1">
    <citation type="journal article" date="2014" name="BMC Genomics">
        <title>Comparative genome sequencing reveals chemotype-specific gene clusters in the toxigenic black mold Stachybotrys.</title>
        <authorList>
            <person name="Semeiks J."/>
            <person name="Borek D."/>
            <person name="Otwinowski Z."/>
            <person name="Grishin N.V."/>
        </authorList>
    </citation>
    <scope>NUCLEOTIDE SEQUENCE [LARGE SCALE GENOMIC DNA]</scope>
    <source>
        <strain evidence="3">CBS 109288 / IBT 7711</strain>
    </source>
</reference>
<protein>
    <recommendedName>
        <fullName evidence="1">Hemerythrin-like domain-containing protein</fullName>
    </recommendedName>
</protein>
<keyword evidence="3" id="KW-1185">Reference proteome</keyword>
<organism evidence="2 3">
    <name type="scientific">Stachybotrys chartarum (strain CBS 109288 / IBT 7711)</name>
    <name type="common">Toxic black mold</name>
    <name type="synonym">Stilbospora chartarum</name>
    <dbReference type="NCBI Taxonomy" id="1280523"/>
    <lineage>
        <taxon>Eukaryota</taxon>
        <taxon>Fungi</taxon>
        <taxon>Dikarya</taxon>
        <taxon>Ascomycota</taxon>
        <taxon>Pezizomycotina</taxon>
        <taxon>Sordariomycetes</taxon>
        <taxon>Hypocreomycetidae</taxon>
        <taxon>Hypocreales</taxon>
        <taxon>Stachybotryaceae</taxon>
        <taxon>Stachybotrys</taxon>
    </lineage>
</organism>
<dbReference type="AlphaFoldDB" id="A0A084AQW9"/>
<dbReference type="InterPro" id="IPR053206">
    <property type="entry name" value="Dimeric_xanthone_biosynth"/>
</dbReference>
<evidence type="ECO:0000313" key="2">
    <source>
        <dbReference type="EMBL" id="KEY67698.1"/>
    </source>
</evidence>
<dbReference type="OrthoDB" id="58416at2759"/>
<dbReference type="PANTHER" id="PTHR38048:SF2">
    <property type="entry name" value="HEMERYTHRIN-LIKE DOMAIN-CONTAINING PROTEIN"/>
    <property type="match status" value="1"/>
</dbReference>
<dbReference type="PANTHER" id="PTHR38048">
    <property type="entry name" value="EXPRESSED PROTEIN"/>
    <property type="match status" value="1"/>
</dbReference>
<proteinExistence type="predicted"/>
<dbReference type="Proteomes" id="UP000028045">
    <property type="component" value="Unassembled WGS sequence"/>
</dbReference>
<dbReference type="EMBL" id="KL648605">
    <property type="protein sequence ID" value="KEY67698.1"/>
    <property type="molecule type" value="Genomic_DNA"/>
</dbReference>
<dbReference type="CDD" id="cd12108">
    <property type="entry name" value="Hr-like"/>
    <property type="match status" value="1"/>
</dbReference>
<gene>
    <name evidence="2" type="ORF">S7711_03950</name>
</gene>
<sequence>MGNLLSSSTARPRANVHADRPFTLLSTPISKLPPGTKPNIFHETASEMVNVHNLLLRGLNSIYLQALHIDPADTHSFINYSHQWCRGVHLHHRGEESHLFPEVERMAGVQGIMQTNLEQHDAFEGPLEEFRRYVDSCRTRKDVFDGKKVVRLIDAFAEPLREHLVAEIDTLLELEKYGEEKMAGLLPAMAHDGKKIMTQQAMGLVDGLPFVMISIDREFENGVWANKFPPAEAQIMVSLVRNVTFWVHRDWWKFGACDRSGKLQRLYAAVEDGETAAS</sequence>
<name>A0A084AQW9_STACB</name>
<feature type="domain" description="Hemerythrin-like" evidence="1">
    <location>
        <begin position="47"/>
        <end position="172"/>
    </location>
</feature>
<dbReference type="Gene3D" id="1.20.120.520">
    <property type="entry name" value="nmb1532 protein domain like"/>
    <property type="match status" value="1"/>
</dbReference>
<evidence type="ECO:0000259" key="1">
    <source>
        <dbReference type="Pfam" id="PF01814"/>
    </source>
</evidence>